<dbReference type="Proteomes" id="UP000054359">
    <property type="component" value="Unassembled WGS sequence"/>
</dbReference>
<name>A0A087TIA2_STEMI</name>
<feature type="non-terminal residue" evidence="1">
    <location>
        <position position="64"/>
    </location>
</feature>
<proteinExistence type="predicted"/>
<evidence type="ECO:0000313" key="1">
    <source>
        <dbReference type="EMBL" id="KFM64841.1"/>
    </source>
</evidence>
<reference evidence="1 2" key="1">
    <citation type="submission" date="2013-11" db="EMBL/GenBank/DDBJ databases">
        <title>Genome sequencing of Stegodyphus mimosarum.</title>
        <authorList>
            <person name="Bechsgaard J."/>
        </authorList>
    </citation>
    <scope>NUCLEOTIDE SEQUENCE [LARGE SCALE GENOMIC DNA]</scope>
</reference>
<accession>A0A087TIA2</accession>
<organism evidence="1 2">
    <name type="scientific">Stegodyphus mimosarum</name>
    <name type="common">African social velvet spider</name>
    <dbReference type="NCBI Taxonomy" id="407821"/>
    <lineage>
        <taxon>Eukaryota</taxon>
        <taxon>Metazoa</taxon>
        <taxon>Ecdysozoa</taxon>
        <taxon>Arthropoda</taxon>
        <taxon>Chelicerata</taxon>
        <taxon>Arachnida</taxon>
        <taxon>Araneae</taxon>
        <taxon>Araneomorphae</taxon>
        <taxon>Entelegynae</taxon>
        <taxon>Eresoidea</taxon>
        <taxon>Eresidae</taxon>
        <taxon>Stegodyphus</taxon>
    </lineage>
</organism>
<protein>
    <submittedName>
        <fullName evidence="1">Uncharacterized protein</fullName>
    </submittedName>
</protein>
<gene>
    <name evidence="1" type="ORF">X975_26980</name>
</gene>
<keyword evidence="2" id="KW-1185">Reference proteome</keyword>
<dbReference type="EMBL" id="KK115336">
    <property type="protein sequence ID" value="KFM64841.1"/>
    <property type="molecule type" value="Genomic_DNA"/>
</dbReference>
<evidence type="ECO:0000313" key="2">
    <source>
        <dbReference type="Proteomes" id="UP000054359"/>
    </source>
</evidence>
<sequence length="64" mass="7135">MRASAANAFVCRDIVLSQNLIETVYALDIQAACSLALFQTAGVYVCEINIILCVKLLCFFFKHF</sequence>
<dbReference type="AlphaFoldDB" id="A0A087TIA2"/>